<dbReference type="HOGENOM" id="CLU_1914702_0_0_11"/>
<evidence type="ECO:0000313" key="1">
    <source>
        <dbReference type="EMBL" id="CCH88458.1"/>
    </source>
</evidence>
<reference evidence="1 2" key="1">
    <citation type="journal article" date="2012" name="J. Bacteriol.">
        <title>Genome Sequence of Radiation-Resistant Modestobacter marinus Strain BC501, a Representative Actinobacterium That Thrives on Calcareous Stone Surfaces.</title>
        <authorList>
            <person name="Normand P."/>
            <person name="Gury J."/>
            <person name="Pujic P."/>
            <person name="Chouaia B."/>
            <person name="Crotti E."/>
            <person name="Brusetti L."/>
            <person name="Daffonchio D."/>
            <person name="Vacherie B."/>
            <person name="Barbe V."/>
            <person name="Medigue C."/>
            <person name="Calteau A."/>
            <person name="Ghodhbane-Gtari F."/>
            <person name="Essoussi I."/>
            <person name="Nouioui I."/>
            <person name="Abbassi-Ghozzi I."/>
            <person name="Gtari M."/>
        </authorList>
    </citation>
    <scope>NUCLEOTIDE SEQUENCE [LARGE SCALE GENOMIC DNA]</scope>
    <source>
        <strain evidence="2">BC 501</strain>
    </source>
</reference>
<dbReference type="EMBL" id="FO203431">
    <property type="protein sequence ID" value="CCH88458.1"/>
    <property type="molecule type" value="Genomic_DNA"/>
</dbReference>
<proteinExistence type="predicted"/>
<sequence>MAQVDALEAHGAVRVLDLLAVARTEDGAVAELSLGEDEEFGALVSRLVPVLNASATTAGSVQELWRLAQSVPKGTAVVFLLVEHRWVRGIFTALEQEGGALLGVGFLTPELDVLVDTEVAALEEAARTVAAA</sequence>
<organism evidence="1 2">
    <name type="scientific">Modestobacter italicus (strain DSM 44449 / CECT 9708 / BC 501)</name>
    <dbReference type="NCBI Taxonomy" id="2732864"/>
    <lineage>
        <taxon>Bacteria</taxon>
        <taxon>Bacillati</taxon>
        <taxon>Actinomycetota</taxon>
        <taxon>Actinomycetes</taxon>
        <taxon>Geodermatophilales</taxon>
        <taxon>Geodermatophilaceae</taxon>
        <taxon>Modestobacter</taxon>
    </lineage>
</organism>
<evidence type="ECO:0000313" key="2">
    <source>
        <dbReference type="Proteomes" id="UP000006461"/>
    </source>
</evidence>
<keyword evidence="2" id="KW-1185">Reference proteome</keyword>
<name>I4EYJ5_MODI5</name>
<protein>
    <submittedName>
        <fullName evidence="1">Uncharacterized protein</fullName>
    </submittedName>
</protein>
<dbReference type="Proteomes" id="UP000006461">
    <property type="component" value="Chromosome"/>
</dbReference>
<dbReference type="KEGG" id="mmar:MODMU_3032"/>
<dbReference type="AlphaFoldDB" id="I4EYJ5"/>
<gene>
    <name evidence="1" type="ordered locus">MODMU_3032</name>
</gene>
<accession>I4EYJ5</accession>